<gene>
    <name evidence="5" type="ORF">ACFSCY_20595</name>
</gene>
<keyword evidence="2" id="KW-0813">Transport</keyword>
<name>A0ABW4FNT2_9PSEU</name>
<dbReference type="PANTHER" id="PTHR30061:SF50">
    <property type="entry name" value="MALTOSE_MALTODEXTRIN-BINDING PERIPLASMIC PROTEIN"/>
    <property type="match status" value="1"/>
</dbReference>
<accession>A0ABW4FNT2</accession>
<dbReference type="InterPro" id="IPR006059">
    <property type="entry name" value="SBP"/>
</dbReference>
<reference evidence="6" key="1">
    <citation type="journal article" date="2019" name="Int. J. Syst. Evol. Microbiol.">
        <title>The Global Catalogue of Microorganisms (GCM) 10K type strain sequencing project: providing services to taxonomists for standard genome sequencing and annotation.</title>
        <authorList>
            <consortium name="The Broad Institute Genomics Platform"/>
            <consortium name="The Broad Institute Genome Sequencing Center for Infectious Disease"/>
            <person name="Wu L."/>
            <person name="Ma J."/>
        </authorList>
    </citation>
    <scope>NUCLEOTIDE SEQUENCE [LARGE SCALE GENOMIC DNA]</scope>
    <source>
        <strain evidence="6">JCM 12165</strain>
    </source>
</reference>
<keyword evidence="3" id="KW-0732">Signal</keyword>
<keyword evidence="6" id="KW-1185">Reference proteome</keyword>
<keyword evidence="4" id="KW-0812">Transmembrane</keyword>
<evidence type="ECO:0000256" key="4">
    <source>
        <dbReference type="SAM" id="Phobius"/>
    </source>
</evidence>
<comment type="similarity">
    <text evidence="1">Belongs to the bacterial solute-binding protein 1 family.</text>
</comment>
<evidence type="ECO:0000256" key="2">
    <source>
        <dbReference type="ARBA" id="ARBA00022448"/>
    </source>
</evidence>
<keyword evidence="4" id="KW-1133">Transmembrane helix</keyword>
<dbReference type="RefSeq" id="WP_343974225.1">
    <property type="nucleotide sequence ID" value="NZ_BAAAJG010000007.1"/>
</dbReference>
<dbReference type="CDD" id="cd14750">
    <property type="entry name" value="PBP2_TMBP"/>
    <property type="match status" value="1"/>
</dbReference>
<dbReference type="Gene3D" id="3.40.190.10">
    <property type="entry name" value="Periplasmic binding protein-like II"/>
    <property type="match status" value="2"/>
</dbReference>
<keyword evidence="4" id="KW-0472">Membrane</keyword>
<sequence>MTSDDRYQHVPVIWGSLGTIFGVVVVLLATAVAALVTDPTAFEDGEIVVLSGRDDSIGGQRQALIDQWNALHPDNRARIVELSELADAQRSEMLARAQSGRGEIDVYNLDVTWTAEFAEAGHIKKLDEPRPQTDGFLDGPLATCRYHGSLWALPFNTDVGLLFYRSDLVPHPPATWEQLEADVQRVREETGNAVDGYAGQLADYEGLTVTALEAMWGAGGSVVDDEGEVVDGAPFQAAMAGLGRLRAIAPAGVPALDETESLSLFRSGRALFMRNWPVAYRSLTQDAEGGSPLQIGVAPLPGQLDVLPGKGVLGGQNLAVSALSTRPRAAQALIEFLTSERSQQLLFERGGLPATREVVYFDQGVRDNHPYTETLRDAIDDARLRPVEPHYARFSEVFRAAVEGYLRRGTEIPDGFPEQLAHALQGRSAPPGEG</sequence>
<evidence type="ECO:0000313" key="5">
    <source>
        <dbReference type="EMBL" id="MFD1531837.1"/>
    </source>
</evidence>
<evidence type="ECO:0000256" key="3">
    <source>
        <dbReference type="ARBA" id="ARBA00022729"/>
    </source>
</evidence>
<dbReference type="SUPFAM" id="SSF53850">
    <property type="entry name" value="Periplasmic binding protein-like II"/>
    <property type="match status" value="1"/>
</dbReference>
<feature type="transmembrane region" description="Helical" evidence="4">
    <location>
        <begin position="12"/>
        <end position="36"/>
    </location>
</feature>
<proteinExistence type="inferred from homology"/>
<dbReference type="Pfam" id="PF01547">
    <property type="entry name" value="SBP_bac_1"/>
    <property type="match status" value="1"/>
</dbReference>
<dbReference type="EMBL" id="JBHUCP010000016">
    <property type="protein sequence ID" value="MFD1531837.1"/>
    <property type="molecule type" value="Genomic_DNA"/>
</dbReference>
<comment type="caution">
    <text evidence="5">The sequence shown here is derived from an EMBL/GenBank/DDBJ whole genome shotgun (WGS) entry which is preliminary data.</text>
</comment>
<dbReference type="PANTHER" id="PTHR30061">
    <property type="entry name" value="MALTOSE-BINDING PERIPLASMIC PROTEIN"/>
    <property type="match status" value="1"/>
</dbReference>
<organism evidence="5 6">
    <name type="scientific">Pseudonocardia aurantiaca</name>
    <dbReference type="NCBI Taxonomy" id="75290"/>
    <lineage>
        <taxon>Bacteria</taxon>
        <taxon>Bacillati</taxon>
        <taxon>Actinomycetota</taxon>
        <taxon>Actinomycetes</taxon>
        <taxon>Pseudonocardiales</taxon>
        <taxon>Pseudonocardiaceae</taxon>
        <taxon>Pseudonocardia</taxon>
    </lineage>
</organism>
<evidence type="ECO:0000313" key="6">
    <source>
        <dbReference type="Proteomes" id="UP001597145"/>
    </source>
</evidence>
<dbReference type="Proteomes" id="UP001597145">
    <property type="component" value="Unassembled WGS sequence"/>
</dbReference>
<protein>
    <submittedName>
        <fullName evidence="5">ABC transporter substrate-binding protein</fullName>
    </submittedName>
</protein>
<evidence type="ECO:0000256" key="1">
    <source>
        <dbReference type="ARBA" id="ARBA00008520"/>
    </source>
</evidence>